<evidence type="ECO:0000313" key="1">
    <source>
        <dbReference type="EMBL" id="GIE68119.1"/>
    </source>
</evidence>
<evidence type="ECO:0008006" key="3">
    <source>
        <dbReference type="Google" id="ProtNLM"/>
    </source>
</evidence>
<name>A0ABQ4BBP1_9ACTN</name>
<sequence length="137" mass="14933">MGEGCTMVFGRDGDLADPERWIREQEERTARLTTESHRAQAELATTQVDATSRDQSVSVTVNPSGVLLAVRFTPRSEGLTPVQLSERVMEAYRLACAEASRQMLQIMSGLVGEDSSAMAFLKSTMPPVEDEAGDGPR</sequence>
<accession>A0ABQ4BBP1</accession>
<evidence type="ECO:0000313" key="2">
    <source>
        <dbReference type="Proteomes" id="UP000624709"/>
    </source>
</evidence>
<proteinExistence type="predicted"/>
<dbReference type="Gene3D" id="3.30.1310.10">
    <property type="entry name" value="Nucleoid-associated protein YbaB-like domain"/>
    <property type="match status" value="1"/>
</dbReference>
<dbReference type="EMBL" id="BOMS01000057">
    <property type="protein sequence ID" value="GIE68119.1"/>
    <property type="molecule type" value="Genomic_DNA"/>
</dbReference>
<protein>
    <recommendedName>
        <fullName evidence="3">YbaB/EbfC DNA-binding family protein</fullName>
    </recommendedName>
</protein>
<gene>
    <name evidence="1" type="ORF">Apa02nite_042270</name>
</gene>
<dbReference type="InterPro" id="IPR004401">
    <property type="entry name" value="YbaB/EbfC"/>
</dbReference>
<dbReference type="Proteomes" id="UP000624709">
    <property type="component" value="Unassembled WGS sequence"/>
</dbReference>
<dbReference type="Pfam" id="PF02575">
    <property type="entry name" value="YbaB_DNA_bd"/>
    <property type="match status" value="1"/>
</dbReference>
<dbReference type="InterPro" id="IPR036894">
    <property type="entry name" value="YbaB-like_sf"/>
</dbReference>
<reference evidence="1 2" key="1">
    <citation type="submission" date="2021-01" db="EMBL/GenBank/DDBJ databases">
        <title>Whole genome shotgun sequence of Actinoplanes palleronii NBRC 14916.</title>
        <authorList>
            <person name="Komaki H."/>
            <person name="Tamura T."/>
        </authorList>
    </citation>
    <scope>NUCLEOTIDE SEQUENCE [LARGE SCALE GENOMIC DNA]</scope>
    <source>
        <strain evidence="1 2">NBRC 14916</strain>
    </source>
</reference>
<dbReference type="SUPFAM" id="SSF82607">
    <property type="entry name" value="YbaB-like"/>
    <property type="match status" value="1"/>
</dbReference>
<comment type="caution">
    <text evidence="1">The sequence shown here is derived from an EMBL/GenBank/DDBJ whole genome shotgun (WGS) entry which is preliminary data.</text>
</comment>
<organism evidence="1 2">
    <name type="scientific">Actinoplanes palleronii</name>
    <dbReference type="NCBI Taxonomy" id="113570"/>
    <lineage>
        <taxon>Bacteria</taxon>
        <taxon>Bacillati</taxon>
        <taxon>Actinomycetota</taxon>
        <taxon>Actinomycetes</taxon>
        <taxon>Micromonosporales</taxon>
        <taxon>Micromonosporaceae</taxon>
        <taxon>Actinoplanes</taxon>
    </lineage>
</organism>
<keyword evidence="2" id="KW-1185">Reference proteome</keyword>